<organism evidence="5 6">
    <name type="scientific">Actinokineospora cianjurensis</name>
    <dbReference type="NCBI Taxonomy" id="585224"/>
    <lineage>
        <taxon>Bacteria</taxon>
        <taxon>Bacillati</taxon>
        <taxon>Actinomycetota</taxon>
        <taxon>Actinomycetes</taxon>
        <taxon>Pseudonocardiales</taxon>
        <taxon>Pseudonocardiaceae</taxon>
        <taxon>Actinokineospora</taxon>
    </lineage>
</organism>
<evidence type="ECO:0000313" key="5">
    <source>
        <dbReference type="EMBL" id="RLK53722.1"/>
    </source>
</evidence>
<dbReference type="Pfam" id="PF01025">
    <property type="entry name" value="GrpE"/>
    <property type="match status" value="1"/>
</dbReference>
<reference evidence="5 6" key="1">
    <citation type="submission" date="2018-10" db="EMBL/GenBank/DDBJ databases">
        <title>Genomic Encyclopedia of Archaeal and Bacterial Type Strains, Phase II (KMG-II): from individual species to whole genera.</title>
        <authorList>
            <person name="Goeker M."/>
        </authorList>
    </citation>
    <scope>NUCLEOTIDE SEQUENCE [LARGE SCALE GENOMIC DNA]</scope>
    <source>
        <strain evidence="5 6">DSM 45657</strain>
    </source>
</reference>
<dbReference type="AlphaFoldDB" id="A0A421AVT5"/>
<feature type="chain" id="PRO_5019143324" evidence="4">
    <location>
        <begin position="27"/>
        <end position="251"/>
    </location>
</feature>
<name>A0A421AVT5_9PSEU</name>
<dbReference type="GO" id="GO:0042803">
    <property type="term" value="F:protein homodimerization activity"/>
    <property type="evidence" value="ECO:0007669"/>
    <property type="project" value="InterPro"/>
</dbReference>
<keyword evidence="4" id="KW-0732">Signal</keyword>
<evidence type="ECO:0000256" key="1">
    <source>
        <dbReference type="ARBA" id="ARBA00023186"/>
    </source>
</evidence>
<keyword evidence="3" id="KW-0472">Membrane</keyword>
<dbReference type="InterPro" id="IPR009012">
    <property type="entry name" value="GrpE_head"/>
</dbReference>
<gene>
    <name evidence="5" type="ORF">CLV68_6645</name>
</gene>
<keyword evidence="3" id="KW-1133">Transmembrane helix</keyword>
<feature type="transmembrane region" description="Helical" evidence="3">
    <location>
        <begin position="78"/>
        <end position="103"/>
    </location>
</feature>
<evidence type="ECO:0000256" key="3">
    <source>
        <dbReference type="SAM" id="Phobius"/>
    </source>
</evidence>
<dbReference type="InterPro" id="IPR000740">
    <property type="entry name" value="GrpE"/>
</dbReference>
<evidence type="ECO:0000256" key="4">
    <source>
        <dbReference type="SAM" id="SignalP"/>
    </source>
</evidence>
<keyword evidence="3" id="KW-0812">Transmembrane</keyword>
<dbReference type="GO" id="GO:0000774">
    <property type="term" value="F:adenyl-nucleotide exchange factor activity"/>
    <property type="evidence" value="ECO:0007669"/>
    <property type="project" value="InterPro"/>
</dbReference>
<accession>A0A421AVT5</accession>
<proteinExistence type="predicted"/>
<dbReference type="GO" id="GO:0051087">
    <property type="term" value="F:protein-folding chaperone binding"/>
    <property type="evidence" value="ECO:0007669"/>
    <property type="project" value="InterPro"/>
</dbReference>
<dbReference type="EMBL" id="RCDD01000011">
    <property type="protein sequence ID" value="RLK53722.1"/>
    <property type="molecule type" value="Genomic_DNA"/>
</dbReference>
<evidence type="ECO:0000256" key="2">
    <source>
        <dbReference type="SAM" id="MobiDB-lite"/>
    </source>
</evidence>
<dbReference type="Proteomes" id="UP000282454">
    <property type="component" value="Unassembled WGS sequence"/>
</dbReference>
<sequence>MKNQPVTRVLVCLIASLLLLAPPAHAQTTAVPVPAEGGARVTTGTSSAQPVVPGSSVAEDGVQPSMTPQPGAPQVEPAAWWSGWVLPALIGLLVVVAALVLALSRRRSRVPVAEFGSAAPVPVVVDDGAGLAPVLRLVGDNAPGDAIRQQVTRLLAGAPDRAALVDCAIRLRDQLGDRAPDLAHRLLSALNATGITEITADGALFDPHHHTAAGTVEAPRPDFRDRVAETRKPGYLDHGTVLRLPEVILYR</sequence>
<evidence type="ECO:0000313" key="6">
    <source>
        <dbReference type="Proteomes" id="UP000282454"/>
    </source>
</evidence>
<feature type="signal peptide" evidence="4">
    <location>
        <begin position="1"/>
        <end position="26"/>
    </location>
</feature>
<comment type="caution">
    <text evidence="5">The sequence shown here is derived from an EMBL/GenBank/DDBJ whole genome shotgun (WGS) entry which is preliminary data.</text>
</comment>
<dbReference type="GO" id="GO:0006457">
    <property type="term" value="P:protein folding"/>
    <property type="evidence" value="ECO:0007669"/>
    <property type="project" value="InterPro"/>
</dbReference>
<protein>
    <submittedName>
        <fullName evidence="5">GrpE protein</fullName>
    </submittedName>
</protein>
<keyword evidence="6" id="KW-1185">Reference proteome</keyword>
<keyword evidence="1" id="KW-0143">Chaperone</keyword>
<dbReference type="SUPFAM" id="SSF51064">
    <property type="entry name" value="Head domain of nucleotide exchange factor GrpE"/>
    <property type="match status" value="1"/>
</dbReference>
<dbReference type="Gene3D" id="2.30.22.10">
    <property type="entry name" value="Head domain of nucleotide exchange factor GrpE"/>
    <property type="match status" value="1"/>
</dbReference>
<feature type="region of interest" description="Disordered" evidence="2">
    <location>
        <begin position="37"/>
        <end position="71"/>
    </location>
</feature>